<proteinExistence type="predicted"/>
<comment type="caution">
    <text evidence="1">The sequence shown here is derived from an EMBL/GenBank/DDBJ whole genome shotgun (WGS) entry which is preliminary data.</text>
</comment>
<keyword evidence="2" id="KW-1185">Reference proteome</keyword>
<evidence type="ECO:0000313" key="1">
    <source>
        <dbReference type="EMBL" id="TPX18274.1"/>
    </source>
</evidence>
<dbReference type="RefSeq" id="XP_030999985.1">
    <property type="nucleotide sequence ID" value="XM_031137010.1"/>
</dbReference>
<dbReference type="AlphaFoldDB" id="A0A507BHR6"/>
<dbReference type="GeneID" id="41970230"/>
<reference evidence="1 2" key="1">
    <citation type="submission" date="2019-06" db="EMBL/GenBank/DDBJ databases">
        <title>Draft genome sequence of the filamentous fungus Phialemoniopsis curvata isolated from diesel fuel.</title>
        <authorList>
            <person name="Varaljay V.A."/>
            <person name="Lyon W.J."/>
            <person name="Crouch A.L."/>
            <person name="Drake C.E."/>
            <person name="Hollomon J.M."/>
            <person name="Nadeau L.J."/>
            <person name="Nunn H.S."/>
            <person name="Stevenson B.S."/>
            <person name="Bojanowski C.L."/>
            <person name="Crookes-Goodson W.J."/>
        </authorList>
    </citation>
    <scope>NUCLEOTIDE SEQUENCE [LARGE SCALE GENOMIC DNA]</scope>
    <source>
        <strain evidence="1 2">D216</strain>
    </source>
</reference>
<gene>
    <name evidence="1" type="ORF">E0L32_002783</name>
</gene>
<organism evidence="1 2">
    <name type="scientific">Thyridium curvatum</name>
    <dbReference type="NCBI Taxonomy" id="1093900"/>
    <lineage>
        <taxon>Eukaryota</taxon>
        <taxon>Fungi</taxon>
        <taxon>Dikarya</taxon>
        <taxon>Ascomycota</taxon>
        <taxon>Pezizomycotina</taxon>
        <taxon>Sordariomycetes</taxon>
        <taxon>Sordariomycetidae</taxon>
        <taxon>Thyridiales</taxon>
        <taxon>Thyridiaceae</taxon>
        <taxon>Thyridium</taxon>
    </lineage>
</organism>
<protein>
    <submittedName>
        <fullName evidence="1">Uncharacterized protein</fullName>
    </submittedName>
</protein>
<accession>A0A507BHR6</accession>
<evidence type="ECO:0000313" key="2">
    <source>
        <dbReference type="Proteomes" id="UP000319257"/>
    </source>
</evidence>
<name>A0A507BHR6_9PEZI</name>
<dbReference type="InParanoid" id="A0A507BHR6"/>
<dbReference type="Proteomes" id="UP000319257">
    <property type="component" value="Unassembled WGS sequence"/>
</dbReference>
<dbReference type="OrthoDB" id="4494065at2759"/>
<sequence>MTVPRRCQGDVTFNEIYRNAFSEWPRHIPGYICKTPPVGRGSAPRFAQCCSGPLYNITHITGPSDPAFPVSCAAFCQVDPKMDETNSRYPFGWSEHFMCLTNGGEEPSEWEVVCGSVSVSGMPFPTSYESTIKGPWQTKSYYRPSDSPDWVTFRNSEEHGRNHERLGQPDIEVGAEQCRFVTNKSQDHKQRWRVIPERSHRSFNNDGDAKCRGQRPQVIGLHRPCSSLWADIIHLHVSLIKSALDSNRSDSENTSFTSLASIDSYCNNQRLYFDLHSTGGM</sequence>
<dbReference type="EMBL" id="SKBQ01000011">
    <property type="protein sequence ID" value="TPX18274.1"/>
    <property type="molecule type" value="Genomic_DNA"/>
</dbReference>